<comment type="caution">
    <text evidence="13">The sequence shown here is derived from an EMBL/GenBank/DDBJ whole genome shotgun (WGS) entry which is preliminary data.</text>
</comment>
<evidence type="ECO:0000256" key="5">
    <source>
        <dbReference type="ARBA" id="ARBA00022448"/>
    </source>
</evidence>
<feature type="domain" description="PX" evidence="11">
    <location>
        <begin position="1"/>
        <end position="107"/>
    </location>
</feature>
<dbReference type="CDD" id="cd06885">
    <property type="entry name" value="PX_SNX17_31"/>
    <property type="match status" value="1"/>
</dbReference>
<dbReference type="SUPFAM" id="SSF64268">
    <property type="entry name" value="PX domain"/>
    <property type="match status" value="1"/>
</dbReference>
<gene>
    <name evidence="13" type="ORF">HZH66_009050</name>
</gene>
<evidence type="ECO:0000256" key="7">
    <source>
        <dbReference type="ARBA" id="ARBA00022927"/>
    </source>
</evidence>
<evidence type="ECO:0000256" key="10">
    <source>
        <dbReference type="ARBA" id="ARBA00045612"/>
    </source>
</evidence>
<evidence type="ECO:0000256" key="2">
    <source>
        <dbReference type="ARBA" id="ARBA00004412"/>
    </source>
</evidence>
<dbReference type="PANTHER" id="PTHR12431:SF14">
    <property type="entry name" value="LD15323P"/>
    <property type="match status" value="1"/>
</dbReference>
<dbReference type="Pfam" id="PF18116">
    <property type="entry name" value="SNX17_FERM_C"/>
    <property type="match status" value="1"/>
</dbReference>
<dbReference type="InterPro" id="IPR040842">
    <property type="entry name" value="SNX17/31_FERM"/>
</dbReference>
<keyword evidence="6" id="KW-0967">Endosome</keyword>
<feature type="domain" description="Ras-associating" evidence="12">
    <location>
        <begin position="113"/>
        <end position="203"/>
    </location>
</feature>
<evidence type="ECO:0000256" key="6">
    <source>
        <dbReference type="ARBA" id="ARBA00022753"/>
    </source>
</evidence>
<comment type="subcellular location">
    <subcellularLocation>
        <location evidence="2">Early endosome</location>
    </subcellularLocation>
    <subcellularLocation>
        <location evidence="1">Endomembrane system</location>
        <topology evidence="1">Peripheral membrane protein</topology>
    </subcellularLocation>
</comment>
<dbReference type="GO" id="GO:0007165">
    <property type="term" value="P:signal transduction"/>
    <property type="evidence" value="ECO:0007669"/>
    <property type="project" value="InterPro"/>
</dbReference>
<name>A0A834JS02_VESVU</name>
<keyword evidence="14" id="KW-1185">Reference proteome</keyword>
<organism evidence="13 14">
    <name type="scientific">Vespula vulgaris</name>
    <name type="common">Yellow jacket</name>
    <name type="synonym">Wasp</name>
    <dbReference type="NCBI Taxonomy" id="7454"/>
    <lineage>
        <taxon>Eukaryota</taxon>
        <taxon>Metazoa</taxon>
        <taxon>Ecdysozoa</taxon>
        <taxon>Arthropoda</taxon>
        <taxon>Hexapoda</taxon>
        <taxon>Insecta</taxon>
        <taxon>Pterygota</taxon>
        <taxon>Neoptera</taxon>
        <taxon>Endopterygota</taxon>
        <taxon>Hymenoptera</taxon>
        <taxon>Apocrita</taxon>
        <taxon>Aculeata</taxon>
        <taxon>Vespoidea</taxon>
        <taxon>Vespidae</taxon>
        <taxon>Vespinae</taxon>
        <taxon>Vespula</taxon>
    </lineage>
</organism>
<keyword evidence="8" id="KW-0446">Lipid-binding</keyword>
<dbReference type="AlphaFoldDB" id="A0A834JS02"/>
<evidence type="ECO:0000256" key="3">
    <source>
        <dbReference type="ARBA" id="ARBA00010883"/>
    </source>
</evidence>
<dbReference type="GO" id="GO:0006886">
    <property type="term" value="P:intracellular protein transport"/>
    <property type="evidence" value="ECO:0007669"/>
    <property type="project" value="TreeGrafter"/>
</dbReference>
<dbReference type="GO" id="GO:0032456">
    <property type="term" value="P:endocytic recycling"/>
    <property type="evidence" value="ECO:0007669"/>
    <property type="project" value="TreeGrafter"/>
</dbReference>
<dbReference type="PROSITE" id="PS50200">
    <property type="entry name" value="RA"/>
    <property type="match status" value="1"/>
</dbReference>
<dbReference type="Gene3D" id="3.10.20.90">
    <property type="entry name" value="Phosphatidylinositol 3-kinase Catalytic Subunit, Chain A, domain 1"/>
    <property type="match status" value="1"/>
</dbReference>
<dbReference type="Gene3D" id="2.30.29.30">
    <property type="entry name" value="Pleckstrin-homology domain (PH domain)/Phosphotyrosine-binding domain (PTB)"/>
    <property type="match status" value="1"/>
</dbReference>
<keyword evidence="9" id="KW-0472">Membrane</keyword>
<dbReference type="InterPro" id="IPR036871">
    <property type="entry name" value="PX_dom_sf"/>
</dbReference>
<dbReference type="Pfam" id="PF21273">
    <property type="entry name" value="SNX17-27-31_F1_FERM"/>
    <property type="match status" value="1"/>
</dbReference>
<dbReference type="GO" id="GO:0005769">
    <property type="term" value="C:early endosome"/>
    <property type="evidence" value="ECO:0007669"/>
    <property type="project" value="UniProtKB-SubCell"/>
</dbReference>
<accession>A0A834JS02</accession>
<evidence type="ECO:0000313" key="14">
    <source>
        <dbReference type="Proteomes" id="UP000614350"/>
    </source>
</evidence>
<dbReference type="Pfam" id="PF21271">
    <property type="entry name" value="SNX17-31_F2_FERM"/>
    <property type="match status" value="1"/>
</dbReference>
<dbReference type="PROSITE" id="PS50195">
    <property type="entry name" value="PX"/>
    <property type="match status" value="1"/>
</dbReference>
<evidence type="ECO:0000256" key="1">
    <source>
        <dbReference type="ARBA" id="ARBA00004184"/>
    </source>
</evidence>
<dbReference type="InterPro" id="IPR000159">
    <property type="entry name" value="RA_dom"/>
</dbReference>
<dbReference type="Gene3D" id="3.30.1520.10">
    <property type="entry name" value="Phox-like domain"/>
    <property type="match status" value="1"/>
</dbReference>
<evidence type="ECO:0000259" key="11">
    <source>
        <dbReference type="PROSITE" id="PS50195"/>
    </source>
</evidence>
<dbReference type="Proteomes" id="UP000614350">
    <property type="component" value="Unassembled WGS sequence"/>
</dbReference>
<dbReference type="InterPro" id="IPR037836">
    <property type="entry name" value="SNX17_FERM-like_dom"/>
</dbReference>
<dbReference type="Gene3D" id="1.20.80.60">
    <property type="match status" value="1"/>
</dbReference>
<evidence type="ECO:0000313" key="13">
    <source>
        <dbReference type="EMBL" id="KAF7393217.1"/>
    </source>
</evidence>
<dbReference type="SMART" id="SM00312">
    <property type="entry name" value="PX"/>
    <property type="match status" value="1"/>
</dbReference>
<dbReference type="InterPro" id="IPR048767">
    <property type="entry name" value="SNX17-31_FERM_F2"/>
</dbReference>
<dbReference type="GO" id="GO:0035091">
    <property type="term" value="F:phosphatidylinositol binding"/>
    <property type="evidence" value="ECO:0007669"/>
    <property type="project" value="InterPro"/>
</dbReference>
<dbReference type="PANTHER" id="PTHR12431">
    <property type="entry name" value="SORTING NEXIN 17 AND 27"/>
    <property type="match status" value="1"/>
</dbReference>
<sequence length="482" mass="55843">MHFSIPDTQEFVDAASNTYVGYNIHINGLFHCTVRYKQLLNLHEQLVKDADVPLPTFPPKKFFPLTMTQQEERRVGLEKYIQTIGQNPVINSSELLNGFLLNAQQEAVNGPFENEYLDVFLSNDCKVTINVSTKENSGQVLKKVYDRIMLLNHLHPYFALFIIVQEDNNAIVLRKLQDFESPVITYKNMCTLGIRVVLGKNYWDIEHDLEILDDSVGLSLLYNQTVAEIQRGWILITDEMQNRLENLQKKGIKKEYMKIARTLKYYGYVQFVPCFCDYPLPESKVVIAIGKNELNLRVLTADDKPQEIAFKVTRMRCWRITTSQNGIDRYDHHDHFNLELSFEYLIARNQLQWITVSSDQAILMSVCLQSMIDELLLKSTDGNKHQEPQKKSWTYIMRDGHSRIVMGAGSIENIDEEKQQDEVHSSTGVEPIIKKLTDRLSIMKLKKSSDDKTIVYKHERGRTRECDIVENNAFYTIGDEDL</sequence>
<dbReference type="InterPro" id="IPR001683">
    <property type="entry name" value="PX_dom"/>
</dbReference>
<dbReference type="EMBL" id="JACSEA010000009">
    <property type="protein sequence ID" value="KAF7393217.1"/>
    <property type="molecule type" value="Genomic_DNA"/>
</dbReference>
<evidence type="ECO:0000256" key="8">
    <source>
        <dbReference type="ARBA" id="ARBA00023121"/>
    </source>
</evidence>
<dbReference type="CDD" id="cd13337">
    <property type="entry name" value="FERM-like_C_SNX17"/>
    <property type="match status" value="1"/>
</dbReference>
<keyword evidence="5" id="KW-0813">Transport</keyword>
<evidence type="ECO:0000259" key="12">
    <source>
        <dbReference type="PROSITE" id="PS50200"/>
    </source>
</evidence>
<comment type="similarity">
    <text evidence="3">Belongs to the sorting nexin family.</text>
</comment>
<proteinExistence type="inferred from homology"/>
<dbReference type="FunFam" id="2.30.29.30:FF:000145">
    <property type="entry name" value="Sorting nexin-17 isoform1"/>
    <property type="match status" value="1"/>
</dbReference>
<evidence type="ECO:0000256" key="4">
    <source>
        <dbReference type="ARBA" id="ARBA00015282"/>
    </source>
</evidence>
<dbReference type="FunFam" id="1.20.80.60:FF:000001">
    <property type="entry name" value="Sorting nexin-17 isoform1"/>
    <property type="match status" value="1"/>
</dbReference>
<dbReference type="FunFam" id="3.30.1520.10:FF:000008">
    <property type="entry name" value="Sorting nexin-17 isoform1"/>
    <property type="match status" value="1"/>
</dbReference>
<dbReference type="InterPro" id="IPR048763">
    <property type="entry name" value="SNX17-31_FERM_F1"/>
</dbReference>
<keyword evidence="7" id="KW-0653">Protein transport</keyword>
<comment type="function">
    <text evidence="10">Critical regulator of endosomal recycling of numerous surface proteins, including integrins, signaling receptor and channels. Binds to NPxY sequences in the cytoplasmic tails of target cargos. Associates with retriever and CCC complexes to prevent lysosomal degradation and promote cell surface recycling of numerous cargos such as integrins ITGB1, ITGB5 and their associated alpha subunits. Also required for maintenance of normal cell surface levels of APP and LRP1. Interacts with membranes containing phosphatidylinositol 3-phosphate (PtdIns(3P)).</text>
</comment>
<dbReference type="InterPro" id="IPR011993">
    <property type="entry name" value="PH-like_dom_sf"/>
</dbReference>
<dbReference type="Pfam" id="PF00787">
    <property type="entry name" value="PX"/>
    <property type="match status" value="1"/>
</dbReference>
<protein>
    <recommendedName>
        <fullName evidence="4">Sorting nexin-17</fullName>
    </recommendedName>
</protein>
<reference evidence="13" key="1">
    <citation type="journal article" date="2020" name="G3 (Bethesda)">
        <title>High-Quality Assemblies for Three Invasive Social Wasps from the &lt;i&gt;Vespula&lt;/i&gt; Genus.</title>
        <authorList>
            <person name="Harrop T.W.R."/>
            <person name="Guhlin J."/>
            <person name="McLaughlin G.M."/>
            <person name="Permina E."/>
            <person name="Stockwell P."/>
            <person name="Gilligan J."/>
            <person name="Le Lec M.F."/>
            <person name="Gruber M.A.M."/>
            <person name="Quinn O."/>
            <person name="Lovegrove M."/>
            <person name="Duncan E.J."/>
            <person name="Remnant E.J."/>
            <person name="Van Eeckhoven J."/>
            <person name="Graham B."/>
            <person name="Knapp R.A."/>
            <person name="Langford K.W."/>
            <person name="Kronenberg Z."/>
            <person name="Press M.O."/>
            <person name="Eacker S.M."/>
            <person name="Wilson-Rankin E.E."/>
            <person name="Purcell J."/>
            <person name="Lester P.J."/>
            <person name="Dearden P.K."/>
        </authorList>
    </citation>
    <scope>NUCLEOTIDE SEQUENCE</scope>
    <source>
        <strain evidence="13">Marl-1</strain>
    </source>
</reference>
<evidence type="ECO:0000256" key="9">
    <source>
        <dbReference type="ARBA" id="ARBA00023136"/>
    </source>
</evidence>